<dbReference type="PANTHER" id="PTHR12962">
    <property type="entry name" value="CALCIUM-REGULATED HEAT STABLE PROTEIN CRHSP-24-RELATED"/>
    <property type="match status" value="1"/>
</dbReference>
<keyword evidence="4" id="KW-1185">Reference proteome</keyword>
<dbReference type="PANTHER" id="PTHR12962:SF1">
    <property type="entry name" value="COLD SHOCK DOMAIN-CONTAINING PROTEIN CG9705"/>
    <property type="match status" value="1"/>
</dbReference>
<protein>
    <recommendedName>
        <fullName evidence="2">CSD domain-containing protein</fullName>
    </recommendedName>
</protein>
<dbReference type="Proteomes" id="UP000649617">
    <property type="component" value="Unassembled WGS sequence"/>
</dbReference>
<proteinExistence type="predicted"/>
<dbReference type="SMART" id="SM00357">
    <property type="entry name" value="CSP"/>
    <property type="match status" value="2"/>
</dbReference>
<accession>A0A812WFC1</accession>
<evidence type="ECO:0000313" key="4">
    <source>
        <dbReference type="Proteomes" id="UP000649617"/>
    </source>
</evidence>
<dbReference type="EMBL" id="CAJNIZ010044038">
    <property type="protein sequence ID" value="CAE7676089.1"/>
    <property type="molecule type" value="Genomic_DNA"/>
</dbReference>
<reference evidence="3" key="1">
    <citation type="submission" date="2021-02" db="EMBL/GenBank/DDBJ databases">
        <authorList>
            <person name="Dougan E. K."/>
            <person name="Rhodes N."/>
            <person name="Thang M."/>
            <person name="Chan C."/>
        </authorList>
    </citation>
    <scope>NUCLEOTIDE SEQUENCE</scope>
</reference>
<evidence type="ECO:0000313" key="3">
    <source>
        <dbReference type="EMBL" id="CAE7676089.1"/>
    </source>
</evidence>
<evidence type="ECO:0000259" key="2">
    <source>
        <dbReference type="PROSITE" id="PS51857"/>
    </source>
</evidence>
<gene>
    <name evidence="3" type="ORF">SPIL2461_LOCUS18744</name>
</gene>
<dbReference type="SUPFAM" id="SSF50249">
    <property type="entry name" value="Nucleic acid-binding proteins"/>
    <property type="match status" value="2"/>
</dbReference>
<dbReference type="GO" id="GO:0005737">
    <property type="term" value="C:cytoplasm"/>
    <property type="evidence" value="ECO:0007669"/>
    <property type="project" value="TreeGrafter"/>
</dbReference>
<dbReference type="AlphaFoldDB" id="A0A812WFC1"/>
<dbReference type="InterPro" id="IPR002059">
    <property type="entry name" value="CSP_DNA-bd"/>
</dbReference>
<dbReference type="InterPro" id="IPR011129">
    <property type="entry name" value="CSD"/>
</dbReference>
<feature type="domain" description="CSD" evidence="2">
    <location>
        <begin position="97"/>
        <end position="160"/>
    </location>
</feature>
<dbReference type="OrthoDB" id="438256at2759"/>
<dbReference type="PROSITE" id="PS51857">
    <property type="entry name" value="CSD_2"/>
    <property type="match status" value="2"/>
</dbReference>
<dbReference type="CDD" id="cd04458">
    <property type="entry name" value="CSP_CDS"/>
    <property type="match status" value="1"/>
</dbReference>
<name>A0A812WFC1_SYMPI</name>
<evidence type="ECO:0000256" key="1">
    <source>
        <dbReference type="ARBA" id="ARBA00022553"/>
    </source>
</evidence>
<dbReference type="Gene3D" id="2.40.50.140">
    <property type="entry name" value="Nucleic acid-binding proteins"/>
    <property type="match status" value="2"/>
</dbReference>
<organism evidence="3 4">
    <name type="scientific">Symbiodinium pilosum</name>
    <name type="common">Dinoflagellate</name>
    <dbReference type="NCBI Taxonomy" id="2952"/>
    <lineage>
        <taxon>Eukaryota</taxon>
        <taxon>Sar</taxon>
        <taxon>Alveolata</taxon>
        <taxon>Dinophyceae</taxon>
        <taxon>Suessiales</taxon>
        <taxon>Symbiodiniaceae</taxon>
        <taxon>Symbiodinium</taxon>
    </lineage>
</organism>
<dbReference type="Pfam" id="PF00313">
    <property type="entry name" value="CSD"/>
    <property type="match status" value="2"/>
</dbReference>
<dbReference type="InterPro" id="IPR012340">
    <property type="entry name" value="NA-bd_OB-fold"/>
</dbReference>
<comment type="caution">
    <text evidence="3">The sequence shown here is derived from an EMBL/GenBank/DDBJ whole genome shotgun (WGS) entry which is preliminary data.</text>
</comment>
<sequence>MADSQAVLEGTGTCSQFNSMKGFGFIDMAGVTVFVHHQDCEQGKEPKAGDILTFNYEPRKNNPDQMQARNVKGCTADRTTNSWGAPGFAGPVEGTGAYTGTVRSFGPKGYGFIIMEDGTDMFFNVKDCVGSKPVQGDKVKFDIGESSIKPGQKQAQNVTGGSQPLDMPFGGYGPMMGGWGPDWGGGKGWKGGWGGGCGGWDGGKGQGKWGGGGGGMKGGPKGGLKGGMMMAGGPYGGKGFGGGGGGYGKGMW</sequence>
<dbReference type="GO" id="GO:0043488">
    <property type="term" value="P:regulation of mRNA stability"/>
    <property type="evidence" value="ECO:0007669"/>
    <property type="project" value="TreeGrafter"/>
</dbReference>
<dbReference type="InterPro" id="IPR052069">
    <property type="entry name" value="Ca-reg_mRNA-binding_domain"/>
</dbReference>
<dbReference type="GO" id="GO:0003730">
    <property type="term" value="F:mRNA 3'-UTR binding"/>
    <property type="evidence" value="ECO:0007669"/>
    <property type="project" value="TreeGrafter"/>
</dbReference>
<keyword evidence="1" id="KW-0597">Phosphoprotein</keyword>
<feature type="domain" description="CSD" evidence="2">
    <location>
        <begin position="9"/>
        <end position="73"/>
    </location>
</feature>